<reference evidence="1" key="1">
    <citation type="submission" date="2014-07" db="EMBL/GenBank/DDBJ databases">
        <title>Identification of a novel salt tolerance gene in wild soybean by whole-genome sequencing.</title>
        <authorList>
            <person name="Lam H.-M."/>
            <person name="Qi X."/>
            <person name="Li M.-W."/>
            <person name="Liu X."/>
            <person name="Xie M."/>
            <person name="Ni M."/>
            <person name="Xu X."/>
        </authorList>
    </citation>
    <scope>NUCLEOTIDE SEQUENCE [LARGE SCALE GENOMIC DNA]</scope>
    <source>
        <tissue evidence="1">Root</tissue>
    </source>
</reference>
<name>A0A0B2SIH2_GLYSO</name>
<dbReference type="Proteomes" id="UP000053555">
    <property type="component" value="Unassembled WGS sequence"/>
</dbReference>
<sequence>MESISKAINPEFKKHACDNKDGVWYHYDPITCTEEDNYNRNRDYAFAYMEGDDYDDYDYAPTAFA</sequence>
<dbReference type="EMBL" id="KN643340">
    <property type="protein sequence ID" value="KHN44122.1"/>
    <property type="molecule type" value="Genomic_DNA"/>
</dbReference>
<dbReference type="AlphaFoldDB" id="A0A0B2SIH2"/>
<dbReference type="PANTHER" id="PTHR37077">
    <property type="match status" value="1"/>
</dbReference>
<evidence type="ECO:0000313" key="1">
    <source>
        <dbReference type="EMBL" id="KHN44122.1"/>
    </source>
</evidence>
<protein>
    <submittedName>
        <fullName evidence="1">Uncharacterized protein</fullName>
    </submittedName>
</protein>
<gene>
    <name evidence="1" type="ORF">glysoja_048641</name>
</gene>
<accession>A0A0B2SIH2</accession>
<proteinExistence type="predicted"/>
<organism evidence="1">
    <name type="scientific">Glycine soja</name>
    <name type="common">Wild soybean</name>
    <dbReference type="NCBI Taxonomy" id="3848"/>
    <lineage>
        <taxon>Eukaryota</taxon>
        <taxon>Viridiplantae</taxon>
        <taxon>Streptophyta</taxon>
        <taxon>Embryophyta</taxon>
        <taxon>Tracheophyta</taxon>
        <taxon>Spermatophyta</taxon>
        <taxon>Magnoliopsida</taxon>
        <taxon>eudicotyledons</taxon>
        <taxon>Gunneridae</taxon>
        <taxon>Pentapetalae</taxon>
        <taxon>rosids</taxon>
        <taxon>fabids</taxon>
        <taxon>Fabales</taxon>
        <taxon>Fabaceae</taxon>
        <taxon>Papilionoideae</taxon>
        <taxon>50 kb inversion clade</taxon>
        <taxon>NPAAA clade</taxon>
        <taxon>indigoferoid/millettioid clade</taxon>
        <taxon>Phaseoleae</taxon>
        <taxon>Glycine</taxon>
        <taxon>Glycine subgen. Soja</taxon>
    </lineage>
</organism>
<dbReference type="PANTHER" id="PTHR37077:SF1">
    <property type="match status" value="1"/>
</dbReference>